<dbReference type="Pfam" id="PF13578">
    <property type="entry name" value="Methyltransf_24"/>
    <property type="match status" value="1"/>
</dbReference>
<dbReference type="CDD" id="cd02440">
    <property type="entry name" value="AdoMet_MTases"/>
    <property type="match status" value="1"/>
</dbReference>
<evidence type="ECO:0000313" key="2">
    <source>
        <dbReference type="Proteomes" id="UP000622580"/>
    </source>
</evidence>
<reference evidence="1" key="1">
    <citation type="submission" date="2021-04" db="EMBL/GenBank/DDBJ databases">
        <title>Draft genome assembly of strain Phenylobacterium sp. 20VBR1 using MiniION and Illumina platforms.</title>
        <authorList>
            <person name="Thomas F.A."/>
            <person name="Krishnan K.P."/>
            <person name="Sinha R.K."/>
        </authorList>
    </citation>
    <scope>NUCLEOTIDE SEQUENCE</scope>
    <source>
        <strain evidence="1">20VBR1</strain>
    </source>
</reference>
<keyword evidence="2" id="KW-1185">Reference proteome</keyword>
<accession>A0A941D3L8</accession>
<dbReference type="InterPro" id="IPR029063">
    <property type="entry name" value="SAM-dependent_MTases_sf"/>
</dbReference>
<evidence type="ECO:0000313" key="1">
    <source>
        <dbReference type="EMBL" id="MBR7621700.1"/>
    </source>
</evidence>
<dbReference type="AlphaFoldDB" id="A0A941D3L8"/>
<dbReference type="EMBL" id="JAGSGD010000002">
    <property type="protein sequence ID" value="MBR7621700.1"/>
    <property type="molecule type" value="Genomic_DNA"/>
</dbReference>
<dbReference type="PANTHER" id="PTHR37909:SF1">
    <property type="entry name" value="S-ADENOSYL-L-METHIONINE-DEPENDENT METHYLTRANSFERASES SUPERFAMILY PROTEIN"/>
    <property type="match status" value="1"/>
</dbReference>
<keyword evidence="1" id="KW-0489">Methyltransferase</keyword>
<keyword evidence="1" id="KW-0808">Transferase</keyword>
<dbReference type="PANTHER" id="PTHR37909">
    <property type="entry name" value="S-ADENOSYL-L-METHIONINE-DEPENDENT METHYLTRANSFERASES SUPERFAMILY PROTEIN"/>
    <property type="match status" value="1"/>
</dbReference>
<dbReference type="GO" id="GO:0008168">
    <property type="term" value="F:methyltransferase activity"/>
    <property type="evidence" value="ECO:0007669"/>
    <property type="project" value="UniProtKB-KW"/>
</dbReference>
<dbReference type="RefSeq" id="WP_215343207.1">
    <property type="nucleotide sequence ID" value="NZ_JAGSGD010000002.1"/>
</dbReference>
<dbReference type="Proteomes" id="UP000622580">
    <property type="component" value="Unassembled WGS sequence"/>
</dbReference>
<proteinExistence type="predicted"/>
<dbReference type="SUPFAM" id="SSF53335">
    <property type="entry name" value="S-adenosyl-L-methionine-dependent methyltransferases"/>
    <property type="match status" value="1"/>
</dbReference>
<sequence length="221" mass="25051">MTDTAEAPAIVPYEFSRDWFSGNVPTWRQIIDKNKPRRILEIGSFEGRSTVWMIEHCTVAAQGDVEITCIDTWDGGIEHQKGGQIETSMPDVERRFNANIEIAQGKTPHKAEITRMKMYSNLALAKLIAEGKTEYFDLVYVDGSHQAPDVLIDAVMSFQVLKVGGIMIFDDYLWSMDRPGTQDVLKMPKPAIDAFMNIFQRKMNIFMGAPIGQLYTRKINP</sequence>
<gene>
    <name evidence="1" type="ORF">JKL49_20070</name>
</gene>
<protein>
    <submittedName>
        <fullName evidence="1">Class I SAM-dependent methyltransferase</fullName>
    </submittedName>
</protein>
<name>A0A941D3L8_9CAUL</name>
<dbReference type="Gene3D" id="3.40.50.150">
    <property type="entry name" value="Vaccinia Virus protein VP39"/>
    <property type="match status" value="1"/>
</dbReference>
<dbReference type="GO" id="GO:0032259">
    <property type="term" value="P:methylation"/>
    <property type="evidence" value="ECO:0007669"/>
    <property type="project" value="UniProtKB-KW"/>
</dbReference>
<organism evidence="1 2">
    <name type="scientific">Phenylobacterium glaciei</name>
    <dbReference type="NCBI Taxonomy" id="2803784"/>
    <lineage>
        <taxon>Bacteria</taxon>
        <taxon>Pseudomonadati</taxon>
        <taxon>Pseudomonadota</taxon>
        <taxon>Alphaproteobacteria</taxon>
        <taxon>Caulobacterales</taxon>
        <taxon>Caulobacteraceae</taxon>
        <taxon>Phenylobacterium</taxon>
    </lineage>
</organism>
<comment type="caution">
    <text evidence="1">The sequence shown here is derived from an EMBL/GenBank/DDBJ whole genome shotgun (WGS) entry which is preliminary data.</text>
</comment>